<proteinExistence type="predicted"/>
<evidence type="ECO:0000313" key="3">
    <source>
        <dbReference type="EMBL" id="RVW48701.1"/>
    </source>
</evidence>
<reference evidence="3 4" key="1">
    <citation type="journal article" date="2018" name="PLoS Genet.">
        <title>Population sequencing reveals clonal diversity and ancestral inbreeding in the grapevine cultivar Chardonnay.</title>
        <authorList>
            <person name="Roach M.J."/>
            <person name="Johnson D.L."/>
            <person name="Bohlmann J."/>
            <person name="van Vuuren H.J."/>
            <person name="Jones S.J."/>
            <person name="Pretorius I.S."/>
            <person name="Schmidt S.A."/>
            <person name="Borneman A.R."/>
        </authorList>
    </citation>
    <scope>NUCLEOTIDE SEQUENCE [LARGE SCALE GENOMIC DNA]</scope>
    <source>
        <strain evidence="4">cv. Chardonnay</strain>
        <tissue evidence="3">Leaf</tissue>
    </source>
</reference>
<dbReference type="AlphaFoldDB" id="A0A438ELU1"/>
<dbReference type="InterPro" id="IPR056520">
    <property type="entry name" value="ARM_KDM8_N"/>
</dbReference>
<feature type="domain" description="DM8" evidence="2">
    <location>
        <begin position="54"/>
        <end position="138"/>
    </location>
</feature>
<dbReference type="GO" id="GO:0008168">
    <property type="term" value="F:methyltransferase activity"/>
    <property type="evidence" value="ECO:0007669"/>
    <property type="project" value="UniProtKB-KW"/>
</dbReference>
<comment type="caution">
    <text evidence="3">The sequence shown here is derived from an EMBL/GenBank/DDBJ whole genome shotgun (WGS) entry which is preliminary data.</text>
</comment>
<protein>
    <submittedName>
        <fullName evidence="3">Lysine-specific demethylase JMJ30</fullName>
    </submittedName>
</protein>
<dbReference type="Proteomes" id="UP000288805">
    <property type="component" value="Unassembled WGS sequence"/>
</dbReference>
<feature type="region of interest" description="Disordered" evidence="1">
    <location>
        <begin position="142"/>
        <end position="162"/>
    </location>
</feature>
<feature type="compositionally biased region" description="Basic and acidic residues" evidence="1">
    <location>
        <begin position="153"/>
        <end position="162"/>
    </location>
</feature>
<dbReference type="EMBL" id="QGNW01001245">
    <property type="protein sequence ID" value="RVW48701.1"/>
    <property type="molecule type" value="Genomic_DNA"/>
</dbReference>
<dbReference type="GO" id="GO:0032259">
    <property type="term" value="P:methylation"/>
    <property type="evidence" value="ECO:0007669"/>
    <property type="project" value="UniProtKB-KW"/>
</dbReference>
<accession>A0A438ELU1</accession>
<evidence type="ECO:0000259" key="2">
    <source>
        <dbReference type="Pfam" id="PF24472"/>
    </source>
</evidence>
<keyword evidence="3" id="KW-0808">Transferase</keyword>
<dbReference type="Pfam" id="PF24472">
    <property type="entry name" value="ARM_KDM8_N"/>
    <property type="match status" value="1"/>
</dbReference>
<sequence length="162" mass="17708">MLTTVPNQNPPFPPTLLLSLWSTTQHTPQSVDHGLQHAGILPTTCLKPNPRLRIPNLLHQISEQGGYAYVSMSVLAAAGDLRAAEATREMAWEQLHSGPWHSVLPVWRDAYSMACLYVAKLHHRAGDFGEALKVFGHGTDHGRHTSAPGFARCGREGNGESE</sequence>
<gene>
    <name evidence="3" type="primary">JMJ30_0</name>
    <name evidence="3" type="ORF">CK203_102108</name>
</gene>
<keyword evidence="3" id="KW-0489">Methyltransferase</keyword>
<evidence type="ECO:0000256" key="1">
    <source>
        <dbReference type="SAM" id="MobiDB-lite"/>
    </source>
</evidence>
<name>A0A438ELU1_VITVI</name>
<organism evidence="3 4">
    <name type="scientific">Vitis vinifera</name>
    <name type="common">Grape</name>
    <dbReference type="NCBI Taxonomy" id="29760"/>
    <lineage>
        <taxon>Eukaryota</taxon>
        <taxon>Viridiplantae</taxon>
        <taxon>Streptophyta</taxon>
        <taxon>Embryophyta</taxon>
        <taxon>Tracheophyta</taxon>
        <taxon>Spermatophyta</taxon>
        <taxon>Magnoliopsida</taxon>
        <taxon>eudicotyledons</taxon>
        <taxon>Gunneridae</taxon>
        <taxon>Pentapetalae</taxon>
        <taxon>rosids</taxon>
        <taxon>Vitales</taxon>
        <taxon>Vitaceae</taxon>
        <taxon>Viteae</taxon>
        <taxon>Vitis</taxon>
    </lineage>
</organism>
<evidence type="ECO:0000313" key="4">
    <source>
        <dbReference type="Proteomes" id="UP000288805"/>
    </source>
</evidence>